<feature type="domain" description="Cyclic nucleotide-binding" evidence="2">
    <location>
        <begin position="18"/>
        <end position="124"/>
    </location>
</feature>
<evidence type="ECO:0000256" key="1">
    <source>
        <dbReference type="SAM" id="Phobius"/>
    </source>
</evidence>
<evidence type="ECO:0000313" key="4">
    <source>
        <dbReference type="Proteomes" id="UP000288012"/>
    </source>
</evidence>
<dbReference type="PROSITE" id="PS50042">
    <property type="entry name" value="CNMP_BINDING_3"/>
    <property type="match status" value="1"/>
</dbReference>
<dbReference type="GO" id="GO:0035725">
    <property type="term" value="P:sodium ion transmembrane transport"/>
    <property type="evidence" value="ECO:0007669"/>
    <property type="project" value="TreeGrafter"/>
</dbReference>
<dbReference type="PANTHER" id="PTHR45689:SF5">
    <property type="entry name" value="I[[H]] CHANNEL, ISOFORM E"/>
    <property type="match status" value="1"/>
</dbReference>
<dbReference type="RefSeq" id="WP_127057328.1">
    <property type="nucleotide sequence ID" value="NZ_RZGR01000018.1"/>
</dbReference>
<dbReference type="Gene3D" id="2.60.120.10">
    <property type="entry name" value="Jelly Rolls"/>
    <property type="match status" value="1"/>
</dbReference>
<dbReference type="SMART" id="SM00100">
    <property type="entry name" value="cNMP"/>
    <property type="match status" value="1"/>
</dbReference>
<gene>
    <name evidence="3" type="ORF">EKM59_06930</name>
</gene>
<proteinExistence type="predicted"/>
<feature type="transmembrane region" description="Helical" evidence="1">
    <location>
        <begin position="302"/>
        <end position="325"/>
    </location>
</feature>
<dbReference type="InterPro" id="IPR051413">
    <property type="entry name" value="K/Na_HCN_channel"/>
</dbReference>
<dbReference type="InterPro" id="IPR018488">
    <property type="entry name" value="cNMP-bd_CS"/>
</dbReference>
<dbReference type="PROSITE" id="PS00889">
    <property type="entry name" value="CNMP_BINDING_2"/>
    <property type="match status" value="1"/>
</dbReference>
<dbReference type="PANTHER" id="PTHR45689">
    <property type="entry name" value="I[[H]] CHANNEL, ISOFORM E"/>
    <property type="match status" value="1"/>
</dbReference>
<dbReference type="AlphaFoldDB" id="A0A3S0V560"/>
<keyword evidence="1" id="KW-0472">Membrane</keyword>
<accession>A0A3S0V560</accession>
<feature type="transmembrane region" description="Helical" evidence="1">
    <location>
        <begin position="219"/>
        <end position="238"/>
    </location>
</feature>
<dbReference type="GO" id="GO:0098855">
    <property type="term" value="C:HCN channel complex"/>
    <property type="evidence" value="ECO:0007669"/>
    <property type="project" value="TreeGrafter"/>
</dbReference>
<feature type="transmembrane region" description="Helical" evidence="1">
    <location>
        <begin position="391"/>
        <end position="410"/>
    </location>
</feature>
<dbReference type="InterPro" id="IPR003675">
    <property type="entry name" value="Rce1/LyrA-like_dom"/>
</dbReference>
<dbReference type="GO" id="GO:0005249">
    <property type="term" value="F:voltage-gated potassium channel activity"/>
    <property type="evidence" value="ECO:0007669"/>
    <property type="project" value="TreeGrafter"/>
</dbReference>
<dbReference type="GO" id="GO:0080120">
    <property type="term" value="P:CAAX-box protein maturation"/>
    <property type="evidence" value="ECO:0007669"/>
    <property type="project" value="UniProtKB-ARBA"/>
</dbReference>
<feature type="transmembrane region" description="Helical" evidence="1">
    <location>
        <begin position="192"/>
        <end position="213"/>
    </location>
</feature>
<dbReference type="InterPro" id="IPR018490">
    <property type="entry name" value="cNMP-bd_dom_sf"/>
</dbReference>
<dbReference type="Pfam" id="PF02517">
    <property type="entry name" value="Rce1-like"/>
    <property type="match status" value="1"/>
</dbReference>
<evidence type="ECO:0000259" key="2">
    <source>
        <dbReference type="PROSITE" id="PS50042"/>
    </source>
</evidence>
<keyword evidence="1" id="KW-1133">Transmembrane helix</keyword>
<feature type="transmembrane region" description="Helical" evidence="1">
    <location>
        <begin position="259"/>
        <end position="282"/>
    </location>
</feature>
<name>A0A3S0V560_9GAMM</name>
<dbReference type="EMBL" id="RZGR01000018">
    <property type="protein sequence ID" value="RUQ85262.1"/>
    <property type="molecule type" value="Genomic_DNA"/>
</dbReference>
<comment type="caution">
    <text evidence="3">The sequence shown here is derived from an EMBL/GenBank/DDBJ whole genome shotgun (WGS) entry which is preliminary data.</text>
</comment>
<dbReference type="GO" id="GO:0003254">
    <property type="term" value="P:regulation of membrane depolarization"/>
    <property type="evidence" value="ECO:0007669"/>
    <property type="project" value="TreeGrafter"/>
</dbReference>
<organism evidence="3 4">
    <name type="scientific">Legionella septentrionalis</name>
    <dbReference type="NCBI Taxonomy" id="2498109"/>
    <lineage>
        <taxon>Bacteria</taxon>
        <taxon>Pseudomonadati</taxon>
        <taxon>Pseudomonadota</taxon>
        <taxon>Gammaproteobacteria</taxon>
        <taxon>Legionellales</taxon>
        <taxon>Legionellaceae</taxon>
        <taxon>Legionella</taxon>
    </lineage>
</organism>
<protein>
    <submittedName>
        <fullName evidence="3">Cyclic nucleotide-binding domain-containing protein</fullName>
    </submittedName>
</protein>
<dbReference type="GO" id="GO:0004175">
    <property type="term" value="F:endopeptidase activity"/>
    <property type="evidence" value="ECO:0007669"/>
    <property type="project" value="UniProtKB-ARBA"/>
</dbReference>
<dbReference type="SUPFAM" id="SSF51206">
    <property type="entry name" value="cAMP-binding domain-like"/>
    <property type="match status" value="1"/>
</dbReference>
<sequence>MHTERFEHIKNQLKSNFLFSGLTEQELETLASLAKEYEFSAAEFIIEEDEAIPEKLYLIEAGVVEILKKSAKDEQGDFYRITTLASGEIIGEVALLEDAKRTASARAVTPTKVIALPLQELKNLSTSGNKTSFKRFLKPLRRQVNEPSVHTKLIQNLAKNLSRRLANTNAVTAESLRAELKLSQMRISMGRFLIGTLSALSIYTYCLSFIATYSNTLPSTTIVAVPLMLFFSGVIFYFMMKSGYPLAFFGLTLQYWRGAVLESVGWTFPVMGLIVLAKWLFIEFAQLHIPLFEGYHASFRGANTALIIASIITYLIMVPLQELIMRGAVQGSLQHFFTGKHAKLSAILVSNLIFGATHLHISLIMGVLVMIFGIFWGIMYARQGNLVGVSVSHLLIGYWAFFVVGIENILD</sequence>
<dbReference type="InterPro" id="IPR000595">
    <property type="entry name" value="cNMP-bd_dom"/>
</dbReference>
<keyword evidence="4" id="KW-1185">Reference proteome</keyword>
<keyword evidence="1" id="KW-0812">Transmembrane</keyword>
<feature type="transmembrane region" description="Helical" evidence="1">
    <location>
        <begin position="346"/>
        <end position="379"/>
    </location>
</feature>
<dbReference type="CDD" id="cd00038">
    <property type="entry name" value="CAP_ED"/>
    <property type="match status" value="1"/>
</dbReference>
<reference evidence="3 4" key="1">
    <citation type="submission" date="2018-12" db="EMBL/GenBank/DDBJ databases">
        <title>Legionella sp,whole genome shotgun sequence.</title>
        <authorList>
            <person name="Wu H."/>
        </authorList>
    </citation>
    <scope>NUCLEOTIDE SEQUENCE [LARGE SCALE GENOMIC DNA]</scope>
    <source>
        <strain evidence="4">km714</strain>
    </source>
</reference>
<dbReference type="Proteomes" id="UP000288012">
    <property type="component" value="Unassembled WGS sequence"/>
</dbReference>
<evidence type="ECO:0000313" key="3">
    <source>
        <dbReference type="EMBL" id="RUQ85262.1"/>
    </source>
</evidence>
<dbReference type="Pfam" id="PF00027">
    <property type="entry name" value="cNMP_binding"/>
    <property type="match status" value="1"/>
</dbReference>
<dbReference type="InterPro" id="IPR014710">
    <property type="entry name" value="RmlC-like_jellyroll"/>
</dbReference>